<dbReference type="Proteomes" id="UP000217199">
    <property type="component" value="Unassembled WGS sequence"/>
</dbReference>
<comment type="similarity">
    <text evidence="1 2">Belongs to the pirin family.</text>
</comment>
<name>A0A286UJU9_9AGAM</name>
<dbReference type="InterPro" id="IPR011051">
    <property type="entry name" value="RmlC_Cupin_sf"/>
</dbReference>
<dbReference type="EMBL" id="NBII01000004">
    <property type="protein sequence ID" value="PAV19903.1"/>
    <property type="molecule type" value="Genomic_DNA"/>
</dbReference>
<evidence type="ECO:0000256" key="1">
    <source>
        <dbReference type="ARBA" id="ARBA00008416"/>
    </source>
</evidence>
<dbReference type="CDD" id="cd02910">
    <property type="entry name" value="cupin_Yhhw_N"/>
    <property type="match status" value="1"/>
</dbReference>
<evidence type="ECO:0000259" key="3">
    <source>
        <dbReference type="Pfam" id="PF02678"/>
    </source>
</evidence>
<dbReference type="AlphaFoldDB" id="A0A286UJU9"/>
<dbReference type="OrthoDB" id="10261807at2759"/>
<proteinExistence type="inferred from homology"/>
<reference evidence="4 5" key="1">
    <citation type="journal article" date="2017" name="Mol. Ecol.">
        <title>Comparative and population genomic landscape of Phellinus noxius: A hypervariable fungus causing root rot in trees.</title>
        <authorList>
            <person name="Chung C.L."/>
            <person name="Lee T.J."/>
            <person name="Akiba M."/>
            <person name="Lee H.H."/>
            <person name="Kuo T.H."/>
            <person name="Liu D."/>
            <person name="Ke H.M."/>
            <person name="Yokoi T."/>
            <person name="Roa M.B."/>
            <person name="Lu M.J."/>
            <person name="Chang Y.Y."/>
            <person name="Ann P.J."/>
            <person name="Tsai J.N."/>
            <person name="Chen C.Y."/>
            <person name="Tzean S.S."/>
            <person name="Ota Y."/>
            <person name="Hattori T."/>
            <person name="Sahashi N."/>
            <person name="Liou R.F."/>
            <person name="Kikuchi T."/>
            <person name="Tsai I.J."/>
        </authorList>
    </citation>
    <scope>NUCLEOTIDE SEQUENCE [LARGE SCALE GENOMIC DNA]</scope>
    <source>
        <strain evidence="4 5">FFPRI411160</strain>
    </source>
</reference>
<dbReference type="InterPro" id="IPR014710">
    <property type="entry name" value="RmlC-like_jellyroll"/>
</dbReference>
<dbReference type="InParanoid" id="A0A286UJU9"/>
<feature type="domain" description="Pirin N-terminal" evidence="3">
    <location>
        <begin position="13"/>
        <end position="121"/>
    </location>
</feature>
<accession>A0A286UJU9</accession>
<dbReference type="STRING" id="2282107.A0A286UJU9"/>
<organism evidence="4 5">
    <name type="scientific">Pyrrhoderma noxium</name>
    <dbReference type="NCBI Taxonomy" id="2282107"/>
    <lineage>
        <taxon>Eukaryota</taxon>
        <taxon>Fungi</taxon>
        <taxon>Dikarya</taxon>
        <taxon>Basidiomycota</taxon>
        <taxon>Agaricomycotina</taxon>
        <taxon>Agaricomycetes</taxon>
        <taxon>Hymenochaetales</taxon>
        <taxon>Hymenochaetaceae</taxon>
        <taxon>Pyrrhoderma</taxon>
    </lineage>
</organism>
<protein>
    <submittedName>
        <fullName evidence="4">Pirin domain-containing</fullName>
    </submittedName>
</protein>
<comment type="caution">
    <text evidence="4">The sequence shown here is derived from an EMBL/GenBank/DDBJ whole genome shotgun (WGS) entry which is preliminary data.</text>
</comment>
<evidence type="ECO:0000313" key="5">
    <source>
        <dbReference type="Proteomes" id="UP000217199"/>
    </source>
</evidence>
<evidence type="ECO:0000256" key="2">
    <source>
        <dbReference type="RuleBase" id="RU003457"/>
    </source>
</evidence>
<keyword evidence="5" id="KW-1185">Reference proteome</keyword>
<dbReference type="InterPro" id="IPR003829">
    <property type="entry name" value="Pirin_N_dom"/>
</dbReference>
<dbReference type="InterPro" id="IPR012093">
    <property type="entry name" value="Pirin"/>
</dbReference>
<sequence length="283" mass="31004">MAVKFVPRLSNDRGHADHGWLKTFHTFSFAMYQDYNHMQFGSLRVINEDRVEPGTGFGTHSHREFEIFSYVVSGELQHRDSMGNVEILKRGDLQLTSAGSPGISHSEKCHGPNPVHFLQIWTLPWKSGLPAKYFTRSFSDDEKKDKWVRVVAPIGSEGVKDTREGAGSAPVQSPVSLYATILSPGKSLTHTLPQEVVASAPAEYRARTKSGGNDRKAYLHVIQTSGYNPEKSTGASVKLTGPEGASVSLREGDGVYISGEKGAELKVENVGDKSAEILLFDVE</sequence>
<gene>
    <name evidence="4" type="ORF">PNOK_0483700</name>
</gene>
<dbReference type="PANTHER" id="PTHR43212">
    <property type="entry name" value="QUERCETIN 2,3-DIOXYGENASE"/>
    <property type="match status" value="1"/>
</dbReference>
<dbReference type="PANTHER" id="PTHR43212:SF3">
    <property type="entry name" value="QUERCETIN 2,3-DIOXYGENASE"/>
    <property type="match status" value="1"/>
</dbReference>
<dbReference type="SUPFAM" id="SSF51182">
    <property type="entry name" value="RmlC-like cupins"/>
    <property type="match status" value="1"/>
</dbReference>
<dbReference type="Gene3D" id="2.60.120.10">
    <property type="entry name" value="Jelly Rolls"/>
    <property type="match status" value="2"/>
</dbReference>
<evidence type="ECO:0000313" key="4">
    <source>
        <dbReference type="EMBL" id="PAV19903.1"/>
    </source>
</evidence>
<dbReference type="Pfam" id="PF02678">
    <property type="entry name" value="Pirin"/>
    <property type="match status" value="1"/>
</dbReference>